<dbReference type="InterPro" id="IPR012419">
    <property type="entry name" value="Cas1_AcylTrans_dom"/>
</dbReference>
<proteinExistence type="inferred from homology"/>
<evidence type="ECO:0000256" key="9">
    <source>
        <dbReference type="SAM" id="Phobius"/>
    </source>
</evidence>
<feature type="domain" description="Cas1p 10 TM acyl transferase" evidence="10">
    <location>
        <begin position="129"/>
        <end position="343"/>
    </location>
</feature>
<feature type="transmembrane region" description="Helical" evidence="9">
    <location>
        <begin position="827"/>
        <end position="848"/>
    </location>
</feature>
<evidence type="ECO:0000256" key="1">
    <source>
        <dbReference type="ARBA" id="ARBA00004141"/>
    </source>
</evidence>
<feature type="transmembrane region" description="Helical" evidence="9">
    <location>
        <begin position="150"/>
        <end position="170"/>
    </location>
</feature>
<feature type="domain" description="Cas1p 10 TM acyl transferase" evidence="10">
    <location>
        <begin position="827"/>
        <end position="964"/>
    </location>
</feature>
<feature type="transmembrane region" description="Helical" evidence="9">
    <location>
        <begin position="257"/>
        <end position="277"/>
    </location>
</feature>
<name>A0A4E0R424_FASHE</name>
<evidence type="ECO:0000256" key="2">
    <source>
        <dbReference type="ARBA" id="ARBA00010666"/>
    </source>
</evidence>
<evidence type="ECO:0000256" key="7">
    <source>
        <dbReference type="ARBA" id="ARBA00023180"/>
    </source>
</evidence>
<feature type="domain" description="Cas1p 10 TM acyl transferase" evidence="10">
    <location>
        <begin position="628"/>
        <end position="739"/>
    </location>
</feature>
<feature type="region of interest" description="Disordered" evidence="8">
    <location>
        <begin position="195"/>
        <end position="216"/>
    </location>
</feature>
<protein>
    <submittedName>
        <fullName evidence="11">CAS1 domain-containing protein 1</fullName>
    </submittedName>
</protein>
<feature type="transmembrane region" description="Helical" evidence="9">
    <location>
        <begin position="225"/>
        <end position="245"/>
    </location>
</feature>
<feature type="transmembrane region" description="Helical" evidence="9">
    <location>
        <begin position="914"/>
        <end position="939"/>
    </location>
</feature>
<evidence type="ECO:0000256" key="8">
    <source>
        <dbReference type="SAM" id="MobiDB-lite"/>
    </source>
</evidence>
<evidence type="ECO:0000259" key="10">
    <source>
        <dbReference type="Pfam" id="PF07779"/>
    </source>
</evidence>
<evidence type="ECO:0000256" key="4">
    <source>
        <dbReference type="ARBA" id="ARBA00022692"/>
    </source>
</evidence>
<reference evidence="11" key="1">
    <citation type="submission" date="2019-03" db="EMBL/GenBank/DDBJ databases">
        <title>Improved annotation for the trematode Fasciola hepatica.</title>
        <authorList>
            <person name="Choi Y.-J."/>
            <person name="Martin J."/>
            <person name="Mitreva M."/>
        </authorList>
    </citation>
    <scope>NUCLEOTIDE SEQUENCE [LARGE SCALE GENOMIC DNA]</scope>
</reference>
<dbReference type="GO" id="GO:0005794">
    <property type="term" value="C:Golgi apparatus"/>
    <property type="evidence" value="ECO:0007669"/>
    <property type="project" value="UniProtKB-ARBA"/>
</dbReference>
<keyword evidence="3" id="KW-0808">Transferase</keyword>
<dbReference type="GO" id="GO:0016740">
    <property type="term" value="F:transferase activity"/>
    <property type="evidence" value="ECO:0007669"/>
    <property type="project" value="UniProtKB-KW"/>
</dbReference>
<feature type="transmembrane region" description="Helical" evidence="9">
    <location>
        <begin position="374"/>
        <end position="394"/>
    </location>
</feature>
<gene>
    <name evidence="11" type="ORF">D915_008207</name>
</gene>
<keyword evidence="5 9" id="KW-1133">Transmembrane helix</keyword>
<feature type="transmembrane region" description="Helical" evidence="9">
    <location>
        <begin position="960"/>
        <end position="979"/>
    </location>
</feature>
<feature type="domain" description="Cas1p 10 TM acyl transferase" evidence="10">
    <location>
        <begin position="372"/>
        <end position="431"/>
    </location>
</feature>
<evidence type="ECO:0000256" key="6">
    <source>
        <dbReference type="ARBA" id="ARBA00023136"/>
    </source>
</evidence>
<keyword evidence="12" id="KW-1185">Reference proteome</keyword>
<organism evidence="11 12">
    <name type="scientific">Fasciola hepatica</name>
    <name type="common">Liver fluke</name>
    <dbReference type="NCBI Taxonomy" id="6192"/>
    <lineage>
        <taxon>Eukaryota</taxon>
        <taxon>Metazoa</taxon>
        <taxon>Spiralia</taxon>
        <taxon>Lophotrochozoa</taxon>
        <taxon>Platyhelminthes</taxon>
        <taxon>Trematoda</taxon>
        <taxon>Digenea</taxon>
        <taxon>Plagiorchiida</taxon>
        <taxon>Echinostomata</taxon>
        <taxon>Echinostomatoidea</taxon>
        <taxon>Fasciolidae</taxon>
        <taxon>Fasciola</taxon>
    </lineage>
</organism>
<dbReference type="Proteomes" id="UP000230066">
    <property type="component" value="Unassembled WGS sequence"/>
</dbReference>
<feature type="region of interest" description="Disordered" evidence="8">
    <location>
        <begin position="539"/>
        <end position="560"/>
    </location>
</feature>
<evidence type="ECO:0000256" key="3">
    <source>
        <dbReference type="ARBA" id="ARBA00022679"/>
    </source>
</evidence>
<comment type="similarity">
    <text evidence="2">Belongs to the PC-esterase family. CASD1 subfamily.</text>
</comment>
<feature type="transmembrane region" description="Helical" evidence="9">
    <location>
        <begin position="860"/>
        <end position="881"/>
    </location>
</feature>
<feature type="transmembrane region" description="Helical" evidence="9">
    <location>
        <begin position="297"/>
        <end position="315"/>
    </location>
</feature>
<dbReference type="PANTHER" id="PTHR13533">
    <property type="entry name" value="N-ACETYLNEURAMINATE 9-O-ACETYLTRANSFERASE"/>
    <property type="match status" value="1"/>
</dbReference>
<keyword evidence="7" id="KW-0325">Glycoprotein</keyword>
<dbReference type="GO" id="GO:0005975">
    <property type="term" value="P:carbohydrate metabolic process"/>
    <property type="evidence" value="ECO:0007669"/>
    <property type="project" value="UniProtKB-ARBA"/>
</dbReference>
<comment type="caution">
    <text evidence="11">The sequence shown here is derived from an EMBL/GenBank/DDBJ whole genome shotgun (WGS) entry which is preliminary data.</text>
</comment>
<evidence type="ECO:0000256" key="5">
    <source>
        <dbReference type="ARBA" id="ARBA00022989"/>
    </source>
</evidence>
<comment type="subcellular location">
    <subcellularLocation>
        <location evidence="1">Membrane</location>
        <topology evidence="1">Multi-pass membrane protein</topology>
    </subcellularLocation>
</comment>
<dbReference type="PANTHER" id="PTHR13533:SF1">
    <property type="entry name" value="N-ACETYLNEURAMINATE 9-O-ACETYLTRANSFERASE"/>
    <property type="match status" value="1"/>
</dbReference>
<dbReference type="GO" id="GO:0016020">
    <property type="term" value="C:membrane"/>
    <property type="evidence" value="ECO:0007669"/>
    <property type="project" value="UniProtKB-SubCell"/>
</dbReference>
<accession>A0A4E0R424</accession>
<evidence type="ECO:0000313" key="12">
    <source>
        <dbReference type="Proteomes" id="UP000230066"/>
    </source>
</evidence>
<keyword evidence="6 9" id="KW-0472">Membrane</keyword>
<evidence type="ECO:0000313" key="11">
    <source>
        <dbReference type="EMBL" id="THD21156.1"/>
    </source>
</evidence>
<sequence length="983" mass="110927">MLQDPVAEGLLSNEWKLITNKDIDAYNAVAQKIMQGISGVEIWRSNRLIAQRMGFPAVNWRCPVKAGSSVTGPAKSKPATLKNVTLGADGISVERCVDPPPLSDGFHVSDEAMARNVQVLLNLYCNNHMNFEDGTCCRSAEPITPVQTRCFIFIGLCVITSFLCFVYDTVLRSRTNLCIRIRRWCLRSRCVNRQSGSKSTSLSADRVPNNSASQDQSNTRTFEDFYELSCCLSKFGLILIYFFVCDRTILFMKTNKGFTIMSFLLPLAYFLILGLFFSGPTKETRLNHVDITREWKGWMQVYFLIYHFTGSYRVVPLFLFTRYLVSAYLFLSGFGHFHYFWYHQLPESVLCKLLPVRFSVAELRATCRVWWFTIHRYLTVMFRMNFFVLGLCLVMNRDYLFYYFMPLISFWFTIIFIFVIVFPRVNSSVATAPTSVLNADTTTESISPLSPMNVDVHNANLLSCDPEGPQNADFGSVHARSSVSSCCLNTLHTVPSTSKSTMCIQAQSATSTPRSLHRYEAPASITEYELDRYSRTFAHSPGGGVAGSTTDRRGHHKARSVGTLSDVRQLMELTCLPRNPRSTRVKHVGLSTSQPWSEDWLRRLRALRSSAGWSDNPRRRPRSMIGWVPRFRNGACCTLRLADVLVVLKFVFLVIGIEVLNQSAQLFHTFFFSGPQRHLFELTAAAPNPMEPYGDDLVRDKHFWYRRWSLDRYSVIYGMLFALFCEWARRAGLINDMTSCDLGLIVSASTARQTASSGSFNSTEQKRLLPVSTTKVTTDRSVIDASNSGASGTTAAAPAYPSHFLTAPFHTLGHGYNVFSRITCRRFIAISLTLLGIFGIGISVLVAFRCGDRVFCTKAHTFLCLIPILSYILVRNCLGILRRVHSVLFAWLGDISLELFIAQHHIWLSADGNGILVLLPGYPLLNLALISFVFVCVCHEVHQLTRRLQRFLVPDGALQAIRNLLLIGVILHGIMHSSWRFSG</sequence>
<feature type="transmembrane region" description="Helical" evidence="9">
    <location>
        <begin position="401"/>
        <end position="422"/>
    </location>
</feature>
<dbReference type="Pfam" id="PF07779">
    <property type="entry name" value="Cas1_AcylT"/>
    <property type="match status" value="4"/>
</dbReference>
<keyword evidence="4 9" id="KW-0812">Transmembrane</keyword>
<dbReference type="AlphaFoldDB" id="A0A4E0R424"/>
<dbReference type="EMBL" id="JXXN02003805">
    <property type="protein sequence ID" value="THD21156.1"/>
    <property type="molecule type" value="Genomic_DNA"/>
</dbReference>